<protein>
    <recommendedName>
        <fullName evidence="2">Cytokinin riboside 5'-monophosphate phosphoribohydrolase</fullName>
        <ecNumber evidence="2">3.2.2.n1</ecNumber>
    </recommendedName>
</protein>
<keyword evidence="2" id="KW-0203">Cytokinin biosynthesis</keyword>
<dbReference type="PANTHER" id="PTHR31223:SF70">
    <property type="entry name" value="LOG FAMILY PROTEIN YJL055W"/>
    <property type="match status" value="1"/>
</dbReference>
<keyword evidence="4" id="KW-1185">Reference proteome</keyword>
<dbReference type="EMBL" id="JABAHY010000012">
    <property type="protein sequence ID" value="NLS10644.1"/>
    <property type="molecule type" value="Genomic_DNA"/>
</dbReference>
<dbReference type="AlphaFoldDB" id="A0A7X8YEH7"/>
<accession>A0A7X8YEH7</accession>
<dbReference type="NCBIfam" id="TIGR00730">
    <property type="entry name" value="Rossman fold protein, TIGR00730 family"/>
    <property type="match status" value="1"/>
</dbReference>
<evidence type="ECO:0000256" key="1">
    <source>
        <dbReference type="ARBA" id="ARBA00006763"/>
    </source>
</evidence>
<comment type="catalytic activity">
    <reaction evidence="2">
        <text>9-ribosyl-trans-zeatin 5'-phosphate + H2O = trans-zeatin + D-ribose 5-phosphate</text>
        <dbReference type="Rhea" id="RHEA:48564"/>
        <dbReference type="ChEBI" id="CHEBI:15377"/>
        <dbReference type="ChEBI" id="CHEBI:16522"/>
        <dbReference type="ChEBI" id="CHEBI:78346"/>
        <dbReference type="ChEBI" id="CHEBI:87947"/>
        <dbReference type="EC" id="3.2.2.n1"/>
    </reaction>
</comment>
<evidence type="ECO:0000313" key="4">
    <source>
        <dbReference type="Proteomes" id="UP000523139"/>
    </source>
</evidence>
<dbReference type="Pfam" id="PF03641">
    <property type="entry name" value="Lysine_decarbox"/>
    <property type="match status" value="1"/>
</dbReference>
<dbReference type="GO" id="GO:0005829">
    <property type="term" value="C:cytosol"/>
    <property type="evidence" value="ECO:0007669"/>
    <property type="project" value="TreeGrafter"/>
</dbReference>
<name>A0A7X8YEH7_9MICC</name>
<comment type="caution">
    <text evidence="3">The sequence shown here is derived from an EMBL/GenBank/DDBJ whole genome shotgun (WGS) entry which is preliminary data.</text>
</comment>
<sequence length="187" mass="20363">MTRLTIYTGSATGHDLTYQQEVRSLGVTLAEEGIGVVFGGGKVGLMGQLADATLEAGGEVTGIIPEVLVEREAAHLGLTSLEVVADMHQRKARMGELGDAFLALPGGMGTLEELFEVWTWQYLGIHSKPVALYNTKGFWDPLLAMIDHQVAEGFIAGWRRDALVVADTPDSLVVQLRDWQLDHYEKA</sequence>
<evidence type="ECO:0000256" key="2">
    <source>
        <dbReference type="RuleBase" id="RU363015"/>
    </source>
</evidence>
<evidence type="ECO:0000313" key="3">
    <source>
        <dbReference type="EMBL" id="NLS10644.1"/>
    </source>
</evidence>
<dbReference type="InterPro" id="IPR005269">
    <property type="entry name" value="LOG"/>
</dbReference>
<proteinExistence type="inferred from homology"/>
<comment type="catalytic activity">
    <reaction evidence="2">
        <text>N(6)-(dimethylallyl)adenosine 5'-phosphate + H2O = N(6)-dimethylallyladenine + D-ribose 5-phosphate</text>
        <dbReference type="Rhea" id="RHEA:48560"/>
        <dbReference type="ChEBI" id="CHEBI:15377"/>
        <dbReference type="ChEBI" id="CHEBI:17660"/>
        <dbReference type="ChEBI" id="CHEBI:57526"/>
        <dbReference type="ChEBI" id="CHEBI:78346"/>
        <dbReference type="EC" id="3.2.2.n1"/>
    </reaction>
</comment>
<dbReference type="Proteomes" id="UP000523139">
    <property type="component" value="Unassembled WGS sequence"/>
</dbReference>
<comment type="similarity">
    <text evidence="1 2">Belongs to the LOG family.</text>
</comment>
<dbReference type="SUPFAM" id="SSF102405">
    <property type="entry name" value="MCP/YpsA-like"/>
    <property type="match status" value="1"/>
</dbReference>
<dbReference type="GO" id="GO:0009691">
    <property type="term" value="P:cytokinin biosynthetic process"/>
    <property type="evidence" value="ECO:0007669"/>
    <property type="project" value="UniProtKB-UniRule"/>
</dbReference>
<gene>
    <name evidence="3" type="ORF">HGQ17_11710</name>
</gene>
<dbReference type="EC" id="3.2.2.n1" evidence="2"/>
<organism evidence="3 4">
    <name type="scientific">Nesterenkonia sedimenti</name>
    <dbReference type="NCBI Taxonomy" id="1463632"/>
    <lineage>
        <taxon>Bacteria</taxon>
        <taxon>Bacillati</taxon>
        <taxon>Actinomycetota</taxon>
        <taxon>Actinomycetes</taxon>
        <taxon>Micrococcales</taxon>
        <taxon>Micrococcaceae</taxon>
        <taxon>Nesterenkonia</taxon>
    </lineage>
</organism>
<dbReference type="Gene3D" id="3.40.50.450">
    <property type="match status" value="1"/>
</dbReference>
<dbReference type="GO" id="GO:0016799">
    <property type="term" value="F:hydrolase activity, hydrolyzing N-glycosyl compounds"/>
    <property type="evidence" value="ECO:0007669"/>
    <property type="project" value="TreeGrafter"/>
</dbReference>
<reference evidence="3 4" key="1">
    <citation type="submission" date="2020-04" db="EMBL/GenBank/DDBJ databases">
        <title>Nesterenkonia sp. nov., isolated from marine sediment.</title>
        <authorList>
            <person name="Zhang G."/>
        </authorList>
    </citation>
    <scope>NUCLEOTIDE SEQUENCE [LARGE SCALE GENOMIC DNA]</scope>
    <source>
        <strain evidence="3 4">MY13</strain>
    </source>
</reference>
<keyword evidence="2" id="KW-0378">Hydrolase</keyword>
<dbReference type="InterPro" id="IPR031100">
    <property type="entry name" value="LOG_fam"/>
</dbReference>
<dbReference type="PANTHER" id="PTHR31223">
    <property type="entry name" value="LOG FAMILY PROTEIN YJL055W"/>
    <property type="match status" value="1"/>
</dbReference>